<sequence length="329" mass="34529">MLPLLIAALVSLHGASALLTPTGRSPSGKDIYTVPYGSRIAAYSASQIEVFAPNGTLLHTLSNSGSASKGPIRRQQDNNVHLAQAFYDCGVDASTGNATQITALNATFVVPPIPENYDSQLLYIGPGIEGFDPATNESLGIYQTALQYGGSTSQGGDFWSLYAVLEGSSFFVVPGPATPSSSDSLASRQDTQPIVNPGDTYTAAIVYNEGFQLPGQPPTRVWYAGVYVGPNVPDSTPGSIEISFSNPPSLVRAMILLQEEGAFEAADYPTGGMVFEDVQLALDPNTTTPGTEPEISWTVLVDPATKVGVEVLVDGGANAKIEMVFSESN</sequence>
<dbReference type="OrthoDB" id="3256306at2759"/>
<accession>A0A8H6W285</accession>
<keyword evidence="1" id="KW-0732">Signal</keyword>
<dbReference type="EMBL" id="JACAZE010000016">
    <property type="protein sequence ID" value="KAF7296694.1"/>
    <property type="molecule type" value="Genomic_DNA"/>
</dbReference>
<comment type="caution">
    <text evidence="2">The sequence shown here is derived from an EMBL/GenBank/DDBJ whole genome shotgun (WGS) entry which is preliminary data.</text>
</comment>
<dbReference type="Proteomes" id="UP000613580">
    <property type="component" value="Unassembled WGS sequence"/>
</dbReference>
<proteinExistence type="predicted"/>
<protein>
    <submittedName>
        <fullName evidence="2">Uncharacterized protein</fullName>
    </submittedName>
</protein>
<feature type="signal peptide" evidence="1">
    <location>
        <begin position="1"/>
        <end position="17"/>
    </location>
</feature>
<evidence type="ECO:0000313" key="3">
    <source>
        <dbReference type="Proteomes" id="UP000613580"/>
    </source>
</evidence>
<reference evidence="2" key="1">
    <citation type="submission" date="2020-05" db="EMBL/GenBank/DDBJ databases">
        <title>Mycena genomes resolve the evolution of fungal bioluminescence.</title>
        <authorList>
            <person name="Tsai I.J."/>
        </authorList>
    </citation>
    <scope>NUCLEOTIDE SEQUENCE</scope>
    <source>
        <strain evidence="2">110903Hualien_Pintung</strain>
    </source>
</reference>
<evidence type="ECO:0000256" key="1">
    <source>
        <dbReference type="SAM" id="SignalP"/>
    </source>
</evidence>
<organism evidence="2 3">
    <name type="scientific">Mycena chlorophos</name>
    <name type="common">Agaric fungus</name>
    <name type="synonym">Agaricus chlorophos</name>
    <dbReference type="NCBI Taxonomy" id="658473"/>
    <lineage>
        <taxon>Eukaryota</taxon>
        <taxon>Fungi</taxon>
        <taxon>Dikarya</taxon>
        <taxon>Basidiomycota</taxon>
        <taxon>Agaricomycotina</taxon>
        <taxon>Agaricomycetes</taxon>
        <taxon>Agaricomycetidae</taxon>
        <taxon>Agaricales</taxon>
        <taxon>Marasmiineae</taxon>
        <taxon>Mycenaceae</taxon>
        <taxon>Mycena</taxon>
    </lineage>
</organism>
<dbReference type="AlphaFoldDB" id="A0A8H6W285"/>
<keyword evidence="3" id="KW-1185">Reference proteome</keyword>
<evidence type="ECO:0000313" key="2">
    <source>
        <dbReference type="EMBL" id="KAF7296694.1"/>
    </source>
</evidence>
<gene>
    <name evidence="2" type="ORF">HMN09_01078400</name>
</gene>
<feature type="chain" id="PRO_5034517847" evidence="1">
    <location>
        <begin position="18"/>
        <end position="329"/>
    </location>
</feature>
<name>A0A8H6W285_MYCCL</name>